<evidence type="ECO:0000313" key="2">
    <source>
        <dbReference type="Proteomes" id="UP000634136"/>
    </source>
</evidence>
<comment type="caution">
    <text evidence="1">The sequence shown here is derived from an EMBL/GenBank/DDBJ whole genome shotgun (WGS) entry which is preliminary data.</text>
</comment>
<reference evidence="1" key="1">
    <citation type="submission" date="2020-09" db="EMBL/GenBank/DDBJ databases">
        <title>Genome-Enabled Discovery of Anthraquinone Biosynthesis in Senna tora.</title>
        <authorList>
            <person name="Kang S.-H."/>
            <person name="Pandey R.P."/>
            <person name="Lee C.-M."/>
            <person name="Sim J.-S."/>
            <person name="Jeong J.-T."/>
            <person name="Choi B.-S."/>
            <person name="Jung M."/>
            <person name="Ginzburg D."/>
            <person name="Zhao K."/>
            <person name="Won S.Y."/>
            <person name="Oh T.-J."/>
            <person name="Yu Y."/>
            <person name="Kim N.-H."/>
            <person name="Lee O.R."/>
            <person name="Lee T.-H."/>
            <person name="Bashyal P."/>
            <person name="Kim T.-S."/>
            <person name="Lee W.-H."/>
            <person name="Kawkins C."/>
            <person name="Kim C.-K."/>
            <person name="Kim J.S."/>
            <person name="Ahn B.O."/>
            <person name="Rhee S.Y."/>
            <person name="Sohng J.K."/>
        </authorList>
    </citation>
    <scope>NUCLEOTIDE SEQUENCE</scope>
    <source>
        <tissue evidence="1">Leaf</tissue>
    </source>
</reference>
<keyword evidence="2" id="KW-1185">Reference proteome</keyword>
<name>A0A834XAP5_9FABA</name>
<dbReference type="EMBL" id="JAAIUW010000002">
    <property type="protein sequence ID" value="KAF7841464.1"/>
    <property type="molecule type" value="Genomic_DNA"/>
</dbReference>
<gene>
    <name evidence="1" type="ORF">G2W53_003762</name>
</gene>
<proteinExistence type="predicted"/>
<accession>A0A834XAP5</accession>
<organism evidence="1 2">
    <name type="scientific">Senna tora</name>
    <dbReference type="NCBI Taxonomy" id="362788"/>
    <lineage>
        <taxon>Eukaryota</taxon>
        <taxon>Viridiplantae</taxon>
        <taxon>Streptophyta</taxon>
        <taxon>Embryophyta</taxon>
        <taxon>Tracheophyta</taxon>
        <taxon>Spermatophyta</taxon>
        <taxon>Magnoliopsida</taxon>
        <taxon>eudicotyledons</taxon>
        <taxon>Gunneridae</taxon>
        <taxon>Pentapetalae</taxon>
        <taxon>rosids</taxon>
        <taxon>fabids</taxon>
        <taxon>Fabales</taxon>
        <taxon>Fabaceae</taxon>
        <taxon>Caesalpinioideae</taxon>
        <taxon>Cassia clade</taxon>
        <taxon>Senna</taxon>
    </lineage>
</organism>
<dbReference type="AlphaFoldDB" id="A0A834XAP5"/>
<evidence type="ECO:0000313" key="1">
    <source>
        <dbReference type="EMBL" id="KAF7841464.1"/>
    </source>
</evidence>
<protein>
    <submittedName>
        <fullName evidence="1">Uncharacterized protein</fullName>
    </submittedName>
</protein>
<sequence>MGEWVKGWKEIGVGLREGGFGFGEGWKGGLGSRFGREWVNGLGGKGLVLGLHDLVGEEERGSRFWWRKGNGFSLVGFGGVVENGVLGYGEEEERLEREKEG</sequence>
<dbReference type="Proteomes" id="UP000634136">
    <property type="component" value="Unassembled WGS sequence"/>
</dbReference>